<keyword evidence="2" id="KW-1185">Reference proteome</keyword>
<dbReference type="EMBL" id="CP005587">
    <property type="protein sequence ID" value="AGK59888.1"/>
    <property type="molecule type" value="Genomic_DNA"/>
</dbReference>
<dbReference type="AlphaFoldDB" id="N0BA49"/>
<proteinExistence type="predicted"/>
<reference evidence="1 2" key="1">
    <citation type="journal article" date="2013" name="Genome Announc.">
        <title>Genome sequences for three denitrifying bacterial strains isolated from a uranium- and nitrate-contaminated subsurface environment.</title>
        <authorList>
            <person name="Venkatramanan R."/>
            <person name="Prakash O."/>
            <person name="Woyke T."/>
            <person name="Chain P."/>
            <person name="Goodwin L.A."/>
            <person name="Watson D."/>
            <person name="Brooks S."/>
            <person name="Kostka J.E."/>
            <person name="Green S.J."/>
        </authorList>
    </citation>
    <scope>NUCLEOTIDE SEQUENCE [LARGE SCALE GENOMIC DNA]</scope>
    <source>
        <strain evidence="1 2">1NES1</strain>
    </source>
</reference>
<sequence>MAPAKARGRKTRERQIERGLYQFARLRTVAAELLIKRSWVLPVDVRAGRKRLSLPTAVQHITLRLPVNNRGRFGHPPPHLFSLTH</sequence>
<name>N0BA49_9HYPH</name>
<accession>N0BA49</accession>
<gene>
    <name evidence="1" type="ORF">HYPDE_41098</name>
</gene>
<dbReference type="KEGG" id="hdt:HYPDE_41098"/>
<evidence type="ECO:0000313" key="2">
    <source>
        <dbReference type="Proteomes" id="UP000005952"/>
    </source>
</evidence>
<dbReference type="Proteomes" id="UP000005952">
    <property type="component" value="Chromosome"/>
</dbReference>
<protein>
    <submittedName>
        <fullName evidence="1">Uncharacterized protein</fullName>
    </submittedName>
</protein>
<dbReference type="HOGENOM" id="CLU_2508230_0_0_5"/>
<organism evidence="1 2">
    <name type="scientific">Hyphomicrobium denitrificans 1NES1</name>
    <dbReference type="NCBI Taxonomy" id="670307"/>
    <lineage>
        <taxon>Bacteria</taxon>
        <taxon>Pseudomonadati</taxon>
        <taxon>Pseudomonadota</taxon>
        <taxon>Alphaproteobacteria</taxon>
        <taxon>Hyphomicrobiales</taxon>
        <taxon>Hyphomicrobiaceae</taxon>
        <taxon>Hyphomicrobium</taxon>
    </lineage>
</organism>
<dbReference type="STRING" id="670307.HYPDE_41098"/>
<evidence type="ECO:0000313" key="1">
    <source>
        <dbReference type="EMBL" id="AGK59888.1"/>
    </source>
</evidence>